<dbReference type="AlphaFoldDB" id="A0A5J4KJD6"/>
<comment type="caution">
    <text evidence="1">The sequence shown here is derived from an EMBL/GenBank/DDBJ whole genome shotgun (WGS) entry which is preliminary data.</text>
</comment>
<keyword evidence="2" id="KW-1185">Reference proteome</keyword>
<evidence type="ECO:0000313" key="2">
    <source>
        <dbReference type="Proteomes" id="UP000326912"/>
    </source>
</evidence>
<accession>A0A5J4KJD6</accession>
<gene>
    <name evidence="1" type="ORF">KDW_04910</name>
</gene>
<protein>
    <submittedName>
        <fullName evidence="1">Uncharacterized protein</fullName>
    </submittedName>
</protein>
<evidence type="ECO:0000313" key="1">
    <source>
        <dbReference type="EMBL" id="GER86329.1"/>
    </source>
</evidence>
<name>A0A5J4KJD6_9CHLR</name>
<dbReference type="EMBL" id="BKZW01000001">
    <property type="protein sequence ID" value="GER86329.1"/>
    <property type="molecule type" value="Genomic_DNA"/>
</dbReference>
<dbReference type="Proteomes" id="UP000326912">
    <property type="component" value="Unassembled WGS sequence"/>
</dbReference>
<reference evidence="1 2" key="1">
    <citation type="submission" date="2019-10" db="EMBL/GenBank/DDBJ databases">
        <title>Dictyobacter vulcani sp. nov., within the class Ktedonobacteria, isolated from soil of volcanic Mt. Zao.</title>
        <authorList>
            <person name="Zheng Y."/>
            <person name="Wang C.M."/>
            <person name="Sakai Y."/>
            <person name="Abe K."/>
            <person name="Yokota A."/>
            <person name="Yabe S."/>
        </authorList>
    </citation>
    <scope>NUCLEOTIDE SEQUENCE [LARGE SCALE GENOMIC DNA]</scope>
    <source>
        <strain evidence="1 2">W12</strain>
    </source>
</reference>
<proteinExistence type="predicted"/>
<sequence length="53" mass="6232">MIVYHILKKKMPYQDLGPTYLDRLDEERAKRQAIRRLDVLGYEVALTPKEVSA</sequence>
<organism evidence="1 2">
    <name type="scientific">Dictyobacter vulcani</name>
    <dbReference type="NCBI Taxonomy" id="2607529"/>
    <lineage>
        <taxon>Bacteria</taxon>
        <taxon>Bacillati</taxon>
        <taxon>Chloroflexota</taxon>
        <taxon>Ktedonobacteria</taxon>
        <taxon>Ktedonobacterales</taxon>
        <taxon>Dictyobacteraceae</taxon>
        <taxon>Dictyobacter</taxon>
    </lineage>
</organism>